<accession>A0A0F6W197</accession>
<dbReference type="InterPro" id="IPR036365">
    <property type="entry name" value="PGBD-like_sf"/>
</dbReference>
<feature type="domain" description="Peptidoglycan binding-like" evidence="1">
    <location>
        <begin position="164"/>
        <end position="215"/>
    </location>
</feature>
<gene>
    <name evidence="2" type="ORF">DB32_001997</name>
</gene>
<evidence type="ECO:0000313" key="2">
    <source>
        <dbReference type="EMBL" id="AKF04848.1"/>
    </source>
</evidence>
<dbReference type="EMBL" id="CP011125">
    <property type="protein sequence ID" value="AKF04848.1"/>
    <property type="molecule type" value="Genomic_DNA"/>
</dbReference>
<dbReference type="STRING" id="927083.DB32_001997"/>
<dbReference type="SUPFAM" id="SSF47090">
    <property type="entry name" value="PGBD-like"/>
    <property type="match status" value="1"/>
</dbReference>
<dbReference type="InterPro" id="IPR036366">
    <property type="entry name" value="PGBDSf"/>
</dbReference>
<dbReference type="Proteomes" id="UP000034883">
    <property type="component" value="Chromosome"/>
</dbReference>
<proteinExistence type="predicted"/>
<dbReference type="Gene3D" id="1.10.101.10">
    <property type="entry name" value="PGBD-like superfamily/PGBD"/>
    <property type="match status" value="1"/>
</dbReference>
<protein>
    <recommendedName>
        <fullName evidence="1">Peptidoglycan binding-like domain-containing protein</fullName>
    </recommendedName>
</protein>
<reference evidence="2 3" key="1">
    <citation type="submission" date="2015-03" db="EMBL/GenBank/DDBJ databases">
        <title>Genome assembly of Sandaracinus amylolyticus DSM 53668.</title>
        <authorList>
            <person name="Sharma G."/>
            <person name="Subramanian S."/>
        </authorList>
    </citation>
    <scope>NUCLEOTIDE SEQUENCE [LARGE SCALE GENOMIC DNA]</scope>
    <source>
        <strain evidence="2 3">DSM 53668</strain>
    </source>
</reference>
<evidence type="ECO:0000313" key="3">
    <source>
        <dbReference type="Proteomes" id="UP000034883"/>
    </source>
</evidence>
<keyword evidence="3" id="KW-1185">Reference proteome</keyword>
<dbReference type="AlphaFoldDB" id="A0A0F6W197"/>
<sequence length="221" mass="24886">MHVVRQGEDVPSIAARYGVADPARIWNAPENEALRARRRSMHVLLPGDRVSVPPPREKRVDCATGQRHRFEVRTGTVELHLRLRLPDGTTLGSEPYVLVFHDRGVEQTRDGTTTGDGELREVLPARIRAAMIELPRRRLRWELAVGTLDPHADEDTSTPVLTGIQARLNNLGFMCGRVDGELGPKTRHALSEFQREVLGRTEPTGDLDQETWDRLMEEHGT</sequence>
<dbReference type="Pfam" id="PF01471">
    <property type="entry name" value="PG_binding_1"/>
    <property type="match status" value="1"/>
</dbReference>
<organism evidence="2 3">
    <name type="scientific">Sandaracinus amylolyticus</name>
    <dbReference type="NCBI Taxonomy" id="927083"/>
    <lineage>
        <taxon>Bacteria</taxon>
        <taxon>Pseudomonadati</taxon>
        <taxon>Myxococcota</taxon>
        <taxon>Polyangia</taxon>
        <taxon>Polyangiales</taxon>
        <taxon>Sandaracinaceae</taxon>
        <taxon>Sandaracinus</taxon>
    </lineage>
</organism>
<dbReference type="KEGG" id="samy:DB32_001997"/>
<dbReference type="InterPro" id="IPR002477">
    <property type="entry name" value="Peptidoglycan-bd-like"/>
</dbReference>
<name>A0A0F6W197_9BACT</name>
<evidence type="ECO:0000259" key="1">
    <source>
        <dbReference type="Pfam" id="PF01471"/>
    </source>
</evidence>